<accession>A0A8R7PXG4</accession>
<sequence>MYPPSSDAYRTMAALATADGWRDWIRSTGSLSQPCTAVCSEWQPSRH</sequence>
<keyword evidence="2" id="KW-1185">Reference proteome</keyword>
<evidence type="ECO:0000313" key="2">
    <source>
        <dbReference type="Proteomes" id="UP000015106"/>
    </source>
</evidence>
<proteinExistence type="predicted"/>
<dbReference type="Gramene" id="TuG1812G0300004006.01.T01">
    <property type="protein sequence ID" value="TuG1812G0300004006.01.T01"/>
    <property type="gene ID" value="TuG1812G0300004006.01"/>
</dbReference>
<organism evidence="1 2">
    <name type="scientific">Triticum urartu</name>
    <name type="common">Red wild einkorn</name>
    <name type="synonym">Crithodium urartu</name>
    <dbReference type="NCBI Taxonomy" id="4572"/>
    <lineage>
        <taxon>Eukaryota</taxon>
        <taxon>Viridiplantae</taxon>
        <taxon>Streptophyta</taxon>
        <taxon>Embryophyta</taxon>
        <taxon>Tracheophyta</taxon>
        <taxon>Spermatophyta</taxon>
        <taxon>Magnoliopsida</taxon>
        <taxon>Liliopsida</taxon>
        <taxon>Poales</taxon>
        <taxon>Poaceae</taxon>
        <taxon>BOP clade</taxon>
        <taxon>Pooideae</taxon>
        <taxon>Triticodae</taxon>
        <taxon>Triticeae</taxon>
        <taxon>Triticinae</taxon>
        <taxon>Triticum</taxon>
    </lineage>
</organism>
<reference evidence="1" key="2">
    <citation type="submission" date="2018-03" db="EMBL/GenBank/DDBJ databases">
        <title>The Triticum urartu genome reveals the dynamic nature of wheat genome evolution.</title>
        <authorList>
            <person name="Ling H."/>
            <person name="Ma B."/>
            <person name="Shi X."/>
            <person name="Liu H."/>
            <person name="Dong L."/>
            <person name="Sun H."/>
            <person name="Cao Y."/>
            <person name="Gao Q."/>
            <person name="Zheng S."/>
            <person name="Li Y."/>
            <person name="Yu Y."/>
            <person name="Du H."/>
            <person name="Qi M."/>
            <person name="Li Y."/>
            <person name="Yu H."/>
            <person name="Cui Y."/>
            <person name="Wang N."/>
            <person name="Chen C."/>
            <person name="Wu H."/>
            <person name="Zhao Y."/>
            <person name="Zhang J."/>
            <person name="Li Y."/>
            <person name="Zhou W."/>
            <person name="Zhang B."/>
            <person name="Hu W."/>
            <person name="Eijk M."/>
            <person name="Tang J."/>
            <person name="Witsenboer H."/>
            <person name="Zhao S."/>
            <person name="Li Z."/>
            <person name="Zhang A."/>
            <person name="Wang D."/>
            <person name="Liang C."/>
        </authorList>
    </citation>
    <scope>NUCLEOTIDE SEQUENCE [LARGE SCALE GENOMIC DNA]</scope>
    <source>
        <strain evidence="1">cv. G1812</strain>
    </source>
</reference>
<evidence type="ECO:0000313" key="1">
    <source>
        <dbReference type="EnsemblPlants" id="TuG1812G0300004006.01.T01"/>
    </source>
</evidence>
<dbReference type="EnsemblPlants" id="TuG1812G0300004006.01.T01">
    <property type="protein sequence ID" value="TuG1812G0300004006.01.T01"/>
    <property type="gene ID" value="TuG1812G0300004006.01"/>
</dbReference>
<dbReference type="Proteomes" id="UP000015106">
    <property type="component" value="Chromosome 3"/>
</dbReference>
<reference evidence="1" key="3">
    <citation type="submission" date="2022-06" db="UniProtKB">
        <authorList>
            <consortium name="EnsemblPlants"/>
        </authorList>
    </citation>
    <scope>IDENTIFICATION</scope>
</reference>
<protein>
    <submittedName>
        <fullName evidence="1">Uncharacterized protein</fullName>
    </submittedName>
</protein>
<dbReference type="AlphaFoldDB" id="A0A8R7PXG4"/>
<reference evidence="2" key="1">
    <citation type="journal article" date="2013" name="Nature">
        <title>Draft genome of the wheat A-genome progenitor Triticum urartu.</title>
        <authorList>
            <person name="Ling H.Q."/>
            <person name="Zhao S."/>
            <person name="Liu D."/>
            <person name="Wang J."/>
            <person name="Sun H."/>
            <person name="Zhang C."/>
            <person name="Fan H."/>
            <person name="Li D."/>
            <person name="Dong L."/>
            <person name="Tao Y."/>
            <person name="Gao C."/>
            <person name="Wu H."/>
            <person name="Li Y."/>
            <person name="Cui Y."/>
            <person name="Guo X."/>
            <person name="Zheng S."/>
            <person name="Wang B."/>
            <person name="Yu K."/>
            <person name="Liang Q."/>
            <person name="Yang W."/>
            <person name="Lou X."/>
            <person name="Chen J."/>
            <person name="Feng M."/>
            <person name="Jian J."/>
            <person name="Zhang X."/>
            <person name="Luo G."/>
            <person name="Jiang Y."/>
            <person name="Liu J."/>
            <person name="Wang Z."/>
            <person name="Sha Y."/>
            <person name="Zhang B."/>
            <person name="Wu H."/>
            <person name="Tang D."/>
            <person name="Shen Q."/>
            <person name="Xue P."/>
            <person name="Zou S."/>
            <person name="Wang X."/>
            <person name="Liu X."/>
            <person name="Wang F."/>
            <person name="Yang Y."/>
            <person name="An X."/>
            <person name="Dong Z."/>
            <person name="Zhang K."/>
            <person name="Zhang X."/>
            <person name="Luo M.C."/>
            <person name="Dvorak J."/>
            <person name="Tong Y."/>
            <person name="Wang J."/>
            <person name="Yang H."/>
            <person name="Li Z."/>
            <person name="Wang D."/>
            <person name="Zhang A."/>
            <person name="Wang J."/>
        </authorList>
    </citation>
    <scope>NUCLEOTIDE SEQUENCE</scope>
    <source>
        <strain evidence="2">cv. G1812</strain>
    </source>
</reference>
<name>A0A8R7PXG4_TRIUA</name>